<dbReference type="GeneID" id="71202852"/>
<dbReference type="PANTHER" id="PTHR33154">
    <property type="entry name" value="TRANSCRIPTIONAL REGULATOR, ARSR FAMILY"/>
    <property type="match status" value="1"/>
</dbReference>
<keyword evidence="4" id="KW-0804">Transcription</keyword>
<dbReference type="Proteomes" id="UP000016480">
    <property type="component" value="Unassembled WGS sequence"/>
</dbReference>
<dbReference type="InterPro" id="IPR036390">
    <property type="entry name" value="WH_DNA-bd_sf"/>
</dbReference>
<evidence type="ECO:0000259" key="5">
    <source>
        <dbReference type="PROSITE" id="PS50987"/>
    </source>
</evidence>
<name>A0A8T0C238_9GAMM</name>
<dbReference type="InterPro" id="IPR001845">
    <property type="entry name" value="HTH_ArsR_DNA-bd_dom"/>
</dbReference>
<proteinExistence type="predicted"/>
<evidence type="ECO:0000256" key="3">
    <source>
        <dbReference type="ARBA" id="ARBA00023125"/>
    </source>
</evidence>
<keyword evidence="2" id="KW-0805">Transcription regulation</keyword>
<evidence type="ECO:0000256" key="2">
    <source>
        <dbReference type="ARBA" id="ARBA00023015"/>
    </source>
</evidence>
<accession>A0A8T0C238</accession>
<dbReference type="Gene3D" id="1.10.10.10">
    <property type="entry name" value="Winged helix-like DNA-binding domain superfamily/Winged helix DNA-binding domain"/>
    <property type="match status" value="1"/>
</dbReference>
<dbReference type="FunFam" id="1.10.10.10:FF:000279">
    <property type="entry name" value="Transcriptional regulator, ArsR family"/>
    <property type="match status" value="1"/>
</dbReference>
<dbReference type="EMBL" id="AHCD03000044">
    <property type="protein sequence ID" value="KAF7781724.1"/>
    <property type="molecule type" value="Genomic_DNA"/>
</dbReference>
<dbReference type="InterPro" id="IPR051081">
    <property type="entry name" value="HTH_MetalResp_TranReg"/>
</dbReference>
<reference evidence="6 7" key="1">
    <citation type="journal article" date="2012" name="J. Bacteriol.">
        <title>Genome sequence of the cycloprodigiosin-producing bacterial strain Pseudoalteromonas rubra ATCC 29570(T).</title>
        <authorList>
            <person name="Xie B.B."/>
            <person name="Shu Y.L."/>
            <person name="Qin Q.L."/>
            <person name="Rong J.C."/>
            <person name="Zhang X.Y."/>
            <person name="Chen X.L."/>
            <person name="Zhou B.C."/>
            <person name="Zhang Y.Z."/>
        </authorList>
    </citation>
    <scope>NUCLEOTIDE SEQUENCE [LARGE SCALE GENOMIC DNA]</scope>
    <source>
        <strain evidence="6 7">DSM 6842</strain>
    </source>
</reference>
<dbReference type="CDD" id="cd00090">
    <property type="entry name" value="HTH_ARSR"/>
    <property type="match status" value="1"/>
</dbReference>
<dbReference type="PROSITE" id="PS50987">
    <property type="entry name" value="HTH_ARSR_2"/>
    <property type="match status" value="1"/>
</dbReference>
<organism evidence="6 7">
    <name type="scientific">Pseudoalteromonas rubra</name>
    <dbReference type="NCBI Taxonomy" id="43658"/>
    <lineage>
        <taxon>Bacteria</taxon>
        <taxon>Pseudomonadati</taxon>
        <taxon>Pseudomonadota</taxon>
        <taxon>Gammaproteobacteria</taxon>
        <taxon>Alteromonadales</taxon>
        <taxon>Pseudoalteromonadaceae</taxon>
        <taxon>Pseudoalteromonas</taxon>
    </lineage>
</organism>
<dbReference type="PANTHER" id="PTHR33154:SF18">
    <property type="entry name" value="ARSENICAL RESISTANCE OPERON REPRESSOR"/>
    <property type="match status" value="1"/>
</dbReference>
<dbReference type="SMART" id="SM00418">
    <property type="entry name" value="HTH_ARSR"/>
    <property type="match status" value="1"/>
</dbReference>
<dbReference type="GO" id="GO:0003677">
    <property type="term" value="F:DNA binding"/>
    <property type="evidence" value="ECO:0007669"/>
    <property type="project" value="UniProtKB-KW"/>
</dbReference>
<dbReference type="NCBIfam" id="NF033788">
    <property type="entry name" value="HTH_metalloreg"/>
    <property type="match status" value="1"/>
</dbReference>
<evidence type="ECO:0000256" key="1">
    <source>
        <dbReference type="ARBA" id="ARBA00022849"/>
    </source>
</evidence>
<dbReference type="PRINTS" id="PR00778">
    <property type="entry name" value="HTHARSR"/>
</dbReference>
<dbReference type="Pfam" id="PF01022">
    <property type="entry name" value="HTH_5"/>
    <property type="match status" value="1"/>
</dbReference>
<dbReference type="GO" id="GO:0046685">
    <property type="term" value="P:response to arsenic-containing substance"/>
    <property type="evidence" value="ECO:0007669"/>
    <property type="project" value="UniProtKB-KW"/>
</dbReference>
<comment type="caution">
    <text evidence="6">The sequence shown here is derived from an EMBL/GenBank/DDBJ whole genome shotgun (WGS) entry which is preliminary data.</text>
</comment>
<dbReference type="GO" id="GO:0003700">
    <property type="term" value="F:DNA-binding transcription factor activity"/>
    <property type="evidence" value="ECO:0007669"/>
    <property type="project" value="InterPro"/>
</dbReference>
<evidence type="ECO:0000313" key="7">
    <source>
        <dbReference type="Proteomes" id="UP000016480"/>
    </source>
</evidence>
<sequence length="246" mass="28154">MKSIYVKGENPDLIWLVGALLKHHNPDVLLGNTVTTQQLSFGAKEALSEFGLSRNLSFSHNDVNEEECDIILHLTHGRSSEQEGKQRQQTLFWQLDLEDADTSFNPYRKALYELNCKVRDLLAEPQHIEPITPMAFYKAMSDELRLKTLLLILQEQELCVCELMVALDEPSQPKVSRHLAQLRKAGILTIRKQSQWVYYALNTELPGWMQQVLQRTLLGEPAIIEQELARLDLMGDRPARQQSCCA</sequence>
<protein>
    <submittedName>
        <fullName evidence="6">ArsR family transcriptional regulator</fullName>
    </submittedName>
</protein>
<keyword evidence="3" id="KW-0238">DNA-binding</keyword>
<dbReference type="InterPro" id="IPR011991">
    <property type="entry name" value="ArsR-like_HTH"/>
</dbReference>
<gene>
    <name evidence="6" type="primary">arsR</name>
    <name evidence="6" type="ORF">PRUB_b1041</name>
</gene>
<evidence type="ECO:0000313" key="6">
    <source>
        <dbReference type="EMBL" id="KAF7781724.1"/>
    </source>
</evidence>
<dbReference type="RefSeq" id="WP_010380688.1">
    <property type="nucleotide sequence ID" value="NZ_AHCD03000044.1"/>
</dbReference>
<keyword evidence="1" id="KW-0059">Arsenical resistance</keyword>
<evidence type="ECO:0000256" key="4">
    <source>
        <dbReference type="ARBA" id="ARBA00023163"/>
    </source>
</evidence>
<dbReference type="InterPro" id="IPR036388">
    <property type="entry name" value="WH-like_DNA-bd_sf"/>
</dbReference>
<dbReference type="AlphaFoldDB" id="A0A8T0C238"/>
<dbReference type="SUPFAM" id="SSF46785">
    <property type="entry name" value="Winged helix' DNA-binding domain"/>
    <property type="match status" value="1"/>
</dbReference>
<feature type="domain" description="HTH arsR-type" evidence="5">
    <location>
        <begin position="125"/>
        <end position="220"/>
    </location>
</feature>